<keyword evidence="1" id="KW-0472">Membrane</keyword>
<evidence type="ECO:0000313" key="3">
    <source>
        <dbReference type="Proteomes" id="UP000224634"/>
    </source>
</evidence>
<keyword evidence="3" id="KW-1185">Reference proteome</keyword>
<reference evidence="2 3" key="1">
    <citation type="submission" date="2017-10" db="EMBL/GenBank/DDBJ databases">
        <title>Comparative genomics in systemic dimorphic fungi from Ajellomycetaceae.</title>
        <authorList>
            <person name="Munoz J.F."/>
            <person name="Mcewen J.G."/>
            <person name="Clay O.K."/>
            <person name="Cuomo C.A."/>
        </authorList>
    </citation>
    <scope>NUCLEOTIDE SEQUENCE [LARGE SCALE GENOMIC DNA]</scope>
    <source>
        <strain evidence="2 3">UAMH7299</strain>
    </source>
</reference>
<organism evidence="2 3">
    <name type="scientific">Polytolypa hystricis (strain UAMH7299)</name>
    <dbReference type="NCBI Taxonomy" id="1447883"/>
    <lineage>
        <taxon>Eukaryota</taxon>
        <taxon>Fungi</taxon>
        <taxon>Dikarya</taxon>
        <taxon>Ascomycota</taxon>
        <taxon>Pezizomycotina</taxon>
        <taxon>Eurotiomycetes</taxon>
        <taxon>Eurotiomycetidae</taxon>
        <taxon>Onygenales</taxon>
        <taxon>Onygenales incertae sedis</taxon>
        <taxon>Polytolypa</taxon>
    </lineage>
</organism>
<gene>
    <name evidence="2" type="ORF">AJ80_08203</name>
</gene>
<protein>
    <submittedName>
        <fullName evidence="2">Uncharacterized protein</fullName>
    </submittedName>
</protein>
<evidence type="ECO:0000313" key="2">
    <source>
        <dbReference type="EMBL" id="PGH06234.1"/>
    </source>
</evidence>
<dbReference type="EMBL" id="PDNA01000180">
    <property type="protein sequence ID" value="PGH06234.1"/>
    <property type="molecule type" value="Genomic_DNA"/>
</dbReference>
<proteinExistence type="predicted"/>
<dbReference type="Proteomes" id="UP000224634">
    <property type="component" value="Unassembled WGS sequence"/>
</dbReference>
<evidence type="ECO:0000256" key="1">
    <source>
        <dbReference type="SAM" id="Phobius"/>
    </source>
</evidence>
<name>A0A2B7X3K5_POLH7</name>
<dbReference type="AlphaFoldDB" id="A0A2B7X3K5"/>
<feature type="transmembrane region" description="Helical" evidence="1">
    <location>
        <begin position="89"/>
        <end position="109"/>
    </location>
</feature>
<comment type="caution">
    <text evidence="2">The sequence shown here is derived from an EMBL/GenBank/DDBJ whole genome shotgun (WGS) entry which is preliminary data.</text>
</comment>
<feature type="transmembrane region" description="Helical" evidence="1">
    <location>
        <begin position="63"/>
        <end position="82"/>
    </location>
</feature>
<sequence>MDRGLLFFLVASPLLVILRFAYILYRYVFPFHKELRFYRGANRTVFEINQRAIEEFNYYERPLSVTLIDCFLWAFGIMEIALKDDRRRFWLLFPFFTHVLLDIWMWIIWRSWRNECRSIPRAFRCRLCPGNGTVRCLKSTRAAVGPSTALRDQINYNIFEAYKDAVTEKGYIDFERAGALHRPCGRLNGLCNVHWDDLYVRNLGPRNSDRLCILPVVAQPMATAG</sequence>
<keyword evidence="1" id="KW-0812">Transmembrane</keyword>
<keyword evidence="1" id="KW-1133">Transmembrane helix</keyword>
<feature type="transmembrane region" description="Helical" evidence="1">
    <location>
        <begin position="5"/>
        <end position="25"/>
    </location>
</feature>
<accession>A0A2B7X3K5</accession>